<dbReference type="GO" id="GO:0005737">
    <property type="term" value="C:cytoplasm"/>
    <property type="evidence" value="ECO:0007669"/>
    <property type="project" value="TreeGrafter"/>
</dbReference>
<dbReference type="InterPro" id="IPR036947">
    <property type="entry name" value="POLO_box_dom_sf"/>
</dbReference>
<comment type="catalytic activity">
    <reaction evidence="8">
        <text>L-threonyl-[protein] + ATP = O-phospho-L-threonyl-[protein] + ADP + H(+)</text>
        <dbReference type="Rhea" id="RHEA:46608"/>
        <dbReference type="Rhea" id="RHEA-COMP:11060"/>
        <dbReference type="Rhea" id="RHEA-COMP:11605"/>
        <dbReference type="ChEBI" id="CHEBI:15378"/>
        <dbReference type="ChEBI" id="CHEBI:30013"/>
        <dbReference type="ChEBI" id="CHEBI:30616"/>
        <dbReference type="ChEBI" id="CHEBI:61977"/>
        <dbReference type="ChEBI" id="CHEBI:456216"/>
        <dbReference type="EC" id="2.7.11.21"/>
    </reaction>
</comment>
<dbReference type="EMBL" id="JARTCD010000004">
    <property type="protein sequence ID" value="KAJ8662476.1"/>
    <property type="molecule type" value="Genomic_DNA"/>
</dbReference>
<proteinExistence type="inferred from homology"/>
<feature type="region of interest" description="Disordered" evidence="9">
    <location>
        <begin position="453"/>
        <end position="585"/>
    </location>
</feature>
<evidence type="ECO:0000256" key="3">
    <source>
        <dbReference type="ARBA" id="ARBA00022737"/>
    </source>
</evidence>
<dbReference type="CDD" id="cd14099">
    <property type="entry name" value="STKc_PLK"/>
    <property type="match status" value="1"/>
</dbReference>
<dbReference type="PANTHER" id="PTHR24345">
    <property type="entry name" value="SERINE/THREONINE-PROTEIN KINASE PLK"/>
    <property type="match status" value="1"/>
</dbReference>
<keyword evidence="13" id="KW-1185">Reference proteome</keyword>
<feature type="region of interest" description="Disordered" evidence="9">
    <location>
        <begin position="403"/>
        <end position="433"/>
    </location>
</feature>
<feature type="compositionally biased region" description="Basic and acidic residues" evidence="9">
    <location>
        <begin position="422"/>
        <end position="433"/>
    </location>
</feature>
<feature type="region of interest" description="Disordered" evidence="9">
    <location>
        <begin position="1"/>
        <end position="72"/>
    </location>
</feature>
<dbReference type="GO" id="GO:0000776">
    <property type="term" value="C:kinetochore"/>
    <property type="evidence" value="ECO:0007669"/>
    <property type="project" value="TreeGrafter"/>
</dbReference>
<feature type="compositionally biased region" description="Basic and acidic residues" evidence="9">
    <location>
        <begin position="503"/>
        <end position="516"/>
    </location>
</feature>
<dbReference type="CDD" id="cd13117">
    <property type="entry name" value="POLO_box_2"/>
    <property type="match status" value="1"/>
</dbReference>
<protein>
    <recommendedName>
        <fullName evidence="8">Serine/threonine-protein kinase</fullName>
        <ecNumber evidence="8">2.7.11.21</ecNumber>
    </recommendedName>
</protein>
<keyword evidence="5 8" id="KW-0418">Kinase</keyword>
<evidence type="ECO:0000259" key="11">
    <source>
        <dbReference type="PROSITE" id="PS50078"/>
    </source>
</evidence>
<keyword evidence="4 7" id="KW-0547">Nucleotide-binding</keyword>
<dbReference type="Proteomes" id="UP001234581">
    <property type="component" value="Unassembled WGS sequence"/>
</dbReference>
<dbReference type="Gene3D" id="3.30.1120.30">
    <property type="entry name" value="POLO box domain"/>
    <property type="match status" value="2"/>
</dbReference>
<dbReference type="PROSITE" id="PS50011">
    <property type="entry name" value="PROTEIN_KINASE_DOM"/>
    <property type="match status" value="1"/>
</dbReference>
<dbReference type="GeneID" id="83208854"/>
<keyword evidence="3" id="KW-0677">Repeat</keyword>
<evidence type="ECO:0000313" key="13">
    <source>
        <dbReference type="Proteomes" id="UP001234581"/>
    </source>
</evidence>
<feature type="compositionally biased region" description="Low complexity" evidence="9">
    <location>
        <begin position="460"/>
        <end position="488"/>
    </location>
</feature>
<organism evidence="12 13">
    <name type="scientific">Lichtheimia ornata</name>
    <dbReference type="NCBI Taxonomy" id="688661"/>
    <lineage>
        <taxon>Eukaryota</taxon>
        <taxon>Fungi</taxon>
        <taxon>Fungi incertae sedis</taxon>
        <taxon>Mucoromycota</taxon>
        <taxon>Mucoromycotina</taxon>
        <taxon>Mucoromycetes</taxon>
        <taxon>Mucorales</taxon>
        <taxon>Lichtheimiaceae</taxon>
        <taxon>Lichtheimia</taxon>
    </lineage>
</organism>
<comment type="caution">
    <text evidence="12">The sequence shown here is derived from an EMBL/GenBank/DDBJ whole genome shotgun (WGS) entry which is preliminary data.</text>
</comment>
<dbReference type="SUPFAM" id="SSF56112">
    <property type="entry name" value="Protein kinase-like (PK-like)"/>
    <property type="match status" value="1"/>
</dbReference>
<evidence type="ECO:0000259" key="10">
    <source>
        <dbReference type="PROSITE" id="PS50011"/>
    </source>
</evidence>
<evidence type="ECO:0000256" key="9">
    <source>
        <dbReference type="SAM" id="MobiDB-lite"/>
    </source>
</evidence>
<dbReference type="AlphaFoldDB" id="A0AAD7VCA6"/>
<feature type="domain" description="Protein kinase" evidence="10">
    <location>
        <begin position="122"/>
        <end position="380"/>
    </location>
</feature>
<feature type="binding site" evidence="7">
    <location>
        <position position="150"/>
    </location>
    <ligand>
        <name>ATP</name>
        <dbReference type="ChEBI" id="CHEBI:30616"/>
    </ligand>
</feature>
<evidence type="ECO:0000256" key="2">
    <source>
        <dbReference type="ARBA" id="ARBA00022679"/>
    </source>
</evidence>
<dbReference type="InterPro" id="IPR000719">
    <property type="entry name" value="Prot_kinase_dom"/>
</dbReference>
<evidence type="ECO:0000256" key="6">
    <source>
        <dbReference type="ARBA" id="ARBA00022840"/>
    </source>
</evidence>
<feature type="domain" description="POLO box" evidence="11">
    <location>
        <begin position="739"/>
        <end position="819"/>
    </location>
</feature>
<reference evidence="12 13" key="1">
    <citation type="submission" date="2023-03" db="EMBL/GenBank/DDBJ databases">
        <title>Genome sequence of Lichtheimia ornata CBS 291.66.</title>
        <authorList>
            <person name="Mohabir J.T."/>
            <person name="Shea T.P."/>
            <person name="Kurbessoian T."/>
            <person name="Berby B."/>
            <person name="Fontaine J."/>
            <person name="Livny J."/>
            <person name="Gnirke A."/>
            <person name="Stajich J.E."/>
            <person name="Cuomo C.A."/>
        </authorList>
    </citation>
    <scope>NUCLEOTIDE SEQUENCE [LARGE SCALE GENOMIC DNA]</scope>
    <source>
        <strain evidence="12">CBS 291.66</strain>
    </source>
</reference>
<dbReference type="FunFam" id="3.30.200.20:FF:000042">
    <property type="entry name" value="Aurora kinase A"/>
    <property type="match status" value="1"/>
</dbReference>
<dbReference type="Pfam" id="PF00069">
    <property type="entry name" value="Pkinase"/>
    <property type="match status" value="1"/>
</dbReference>
<dbReference type="Gene3D" id="1.10.510.10">
    <property type="entry name" value="Transferase(Phosphotransferase) domain 1"/>
    <property type="match status" value="1"/>
</dbReference>
<dbReference type="PANTHER" id="PTHR24345:SF0">
    <property type="entry name" value="CELL CYCLE SERINE_THREONINE-PROTEIN KINASE CDC5_MSD2"/>
    <property type="match status" value="1"/>
</dbReference>
<dbReference type="GO" id="GO:0005634">
    <property type="term" value="C:nucleus"/>
    <property type="evidence" value="ECO:0007669"/>
    <property type="project" value="TreeGrafter"/>
</dbReference>
<dbReference type="InterPro" id="IPR017441">
    <property type="entry name" value="Protein_kinase_ATP_BS"/>
</dbReference>
<feature type="compositionally biased region" description="Low complexity" evidence="9">
    <location>
        <begin position="565"/>
        <end position="584"/>
    </location>
</feature>
<dbReference type="PROSITE" id="PS50078">
    <property type="entry name" value="POLO_BOX"/>
    <property type="match status" value="2"/>
</dbReference>
<evidence type="ECO:0000313" key="12">
    <source>
        <dbReference type="EMBL" id="KAJ8662476.1"/>
    </source>
</evidence>
<dbReference type="Gene3D" id="3.30.200.20">
    <property type="entry name" value="Phosphorylase Kinase, domain 1"/>
    <property type="match status" value="1"/>
</dbReference>
<accession>A0AAD7VCA6</accession>
<dbReference type="InterPro" id="IPR033701">
    <property type="entry name" value="POLO_box_1"/>
</dbReference>
<dbReference type="PROSITE" id="PS00107">
    <property type="entry name" value="PROTEIN_KINASE_ATP"/>
    <property type="match status" value="1"/>
</dbReference>
<feature type="compositionally biased region" description="Polar residues" evidence="9">
    <location>
        <begin position="1"/>
        <end position="30"/>
    </location>
</feature>
<dbReference type="SMART" id="SM00220">
    <property type="entry name" value="S_TKc"/>
    <property type="match status" value="1"/>
</dbReference>
<sequence length="829" mass="93915">MFAHPNTSRFTRQRATSTALGSTPPSNQRTLAKLPVTKPSALRENRRTDLPGISPQPHIPKEMRRPLTAPERAAPKRAPLTAVRTHQVRGGNIQEPASRRATVVSDFEVPDVMVDKERNRTYTKMGYLGEGGFAKCYKVKSSTNRLYAAKVISKSTLMERRNKIKLFAEINIHRTMNYKGIVRFHSCFEDAHNVYLIVELCDNKTLSELIKRRQRLTEAETRYFLIQVLGACRYMHDNRVIHRDIKLSNVFLDRNMDVKIGDFGLSALLVNAQDRKKTVCGTPNYIAPEILFSKSGHDHKVDMWSIGVLMFTLLVGRHPFQQKDVKQIYKKIKQNYNEPSYEFPSSLNISEDAKDLVKKLLVNKPDQRPSVPEVLKHPFFVNGSLPPRIPKFARERCPTNDELFPSSLPAASSMNSPGRAGDTYREASNADKSYVDNRPIAPLVLMSENIPAPRTQFPLPAATTTTTTATTPTTSKPKPVVTSSTSPKEPNSSNNYIPLLPKSTEKRSPDKKHEKSPLAGDDNTSTSSSRKRTPPVDNQPRKRRDVIPPTASDQENVPPPPQPQPAATSSAPKHDTTTTTTTTTNVYPSSQYKHIRFTQGVSILETMHRVLREVLVDSNNRSEYDGLPMEHVNWTSAHVFLDKWVDFSCKYGLGYSLTDGTRGAYFNDSTSMTTKDDEHYHYVVHQNPGARQVHHVDNIPPELKKKVFIMHNFKKYMEQRLARMATNMPNVVGGPGNFYLTKYIATENALVFRLSNDVVQFNFFNHSKLILTEFGTKVIYISASRQLDMYRIEDAAVSKNGELREMLDYARNMLDQQIASRRRPSQKNN</sequence>
<dbReference type="GO" id="GO:0007052">
    <property type="term" value="P:mitotic spindle organization"/>
    <property type="evidence" value="ECO:0007669"/>
    <property type="project" value="TreeGrafter"/>
</dbReference>
<keyword evidence="1 8" id="KW-0723">Serine/threonine-protein kinase</keyword>
<gene>
    <name evidence="12" type="ORF">O0I10_001436</name>
</gene>
<dbReference type="Pfam" id="PF00659">
    <property type="entry name" value="POLO_box"/>
    <property type="match status" value="2"/>
</dbReference>
<dbReference type="FunFam" id="1.10.510.10:FF:000571">
    <property type="entry name" value="Maternal embryonic leucine zipper kinase"/>
    <property type="match status" value="1"/>
</dbReference>
<dbReference type="InterPro" id="IPR008271">
    <property type="entry name" value="Ser/Thr_kinase_AS"/>
</dbReference>
<evidence type="ECO:0000256" key="1">
    <source>
        <dbReference type="ARBA" id="ARBA00022527"/>
    </source>
</evidence>
<dbReference type="RefSeq" id="XP_058347389.1">
    <property type="nucleotide sequence ID" value="XM_058481532.1"/>
</dbReference>
<dbReference type="InterPro" id="IPR000959">
    <property type="entry name" value="POLO_box_dom"/>
</dbReference>
<feature type="domain" description="POLO box" evidence="11">
    <location>
        <begin position="640"/>
        <end position="719"/>
    </location>
</feature>
<dbReference type="InterPro" id="IPR011009">
    <property type="entry name" value="Kinase-like_dom_sf"/>
</dbReference>
<dbReference type="GO" id="GO:0000922">
    <property type="term" value="C:spindle pole"/>
    <property type="evidence" value="ECO:0007669"/>
    <property type="project" value="TreeGrafter"/>
</dbReference>
<dbReference type="GO" id="GO:0005524">
    <property type="term" value="F:ATP binding"/>
    <property type="evidence" value="ECO:0007669"/>
    <property type="project" value="UniProtKB-UniRule"/>
</dbReference>
<dbReference type="EC" id="2.7.11.21" evidence="8"/>
<dbReference type="GO" id="GO:0004674">
    <property type="term" value="F:protein serine/threonine kinase activity"/>
    <property type="evidence" value="ECO:0007669"/>
    <property type="project" value="UniProtKB-KW"/>
</dbReference>
<dbReference type="GO" id="GO:0005816">
    <property type="term" value="C:spindle pole body"/>
    <property type="evidence" value="ECO:0007669"/>
    <property type="project" value="TreeGrafter"/>
</dbReference>
<dbReference type="CDD" id="cd13118">
    <property type="entry name" value="POLO_box_1"/>
    <property type="match status" value="1"/>
</dbReference>
<dbReference type="PROSITE" id="PS00108">
    <property type="entry name" value="PROTEIN_KINASE_ST"/>
    <property type="match status" value="1"/>
</dbReference>
<evidence type="ECO:0000256" key="5">
    <source>
        <dbReference type="ARBA" id="ARBA00022777"/>
    </source>
</evidence>
<keyword evidence="2 8" id="KW-0808">Transferase</keyword>
<evidence type="ECO:0000256" key="8">
    <source>
        <dbReference type="RuleBase" id="RU361162"/>
    </source>
</evidence>
<comment type="similarity">
    <text evidence="8">Belongs to the protein kinase superfamily. Ser/Thr protein kinase family. CDC5/Polo subfamily.</text>
</comment>
<name>A0AAD7VCA6_9FUNG</name>
<evidence type="ECO:0000256" key="7">
    <source>
        <dbReference type="PROSITE-ProRule" id="PRU10141"/>
    </source>
</evidence>
<dbReference type="SUPFAM" id="SSF82615">
    <property type="entry name" value="Polo-box domain"/>
    <property type="match status" value="2"/>
</dbReference>
<dbReference type="InterPro" id="IPR033695">
    <property type="entry name" value="POLO_box_2"/>
</dbReference>
<evidence type="ECO:0000256" key="4">
    <source>
        <dbReference type="ARBA" id="ARBA00022741"/>
    </source>
</evidence>
<keyword evidence="6 7" id="KW-0067">ATP-binding</keyword>